<feature type="compositionally biased region" description="Polar residues" evidence="15">
    <location>
        <begin position="292"/>
        <end position="302"/>
    </location>
</feature>
<evidence type="ECO:0000259" key="16">
    <source>
        <dbReference type="PROSITE" id="PS50016"/>
    </source>
</evidence>
<evidence type="ECO:0000256" key="10">
    <source>
        <dbReference type="ARBA" id="ARBA00023242"/>
    </source>
</evidence>
<dbReference type="CDD" id="cd15585">
    <property type="entry name" value="PHD_ING3"/>
    <property type="match status" value="1"/>
</dbReference>
<keyword evidence="6 12" id="KW-0862">Zinc</keyword>
<feature type="binding site" evidence="12">
    <location>
        <position position="362"/>
    </location>
    <ligand>
        <name>Zn(2+)</name>
        <dbReference type="ChEBI" id="CHEBI:29105"/>
        <label>2</label>
    </ligand>
</feature>
<dbReference type="SMART" id="SM00249">
    <property type="entry name" value="PHD"/>
    <property type="match status" value="1"/>
</dbReference>
<evidence type="ECO:0000256" key="7">
    <source>
        <dbReference type="ARBA" id="ARBA00022853"/>
    </source>
</evidence>
<evidence type="ECO:0000256" key="12">
    <source>
        <dbReference type="PIRSR" id="PIRSR628651-51"/>
    </source>
</evidence>
<dbReference type="Pfam" id="PF12998">
    <property type="entry name" value="ING"/>
    <property type="match status" value="1"/>
</dbReference>
<organism evidence="17 18">
    <name type="scientific">Acanthaster planci</name>
    <name type="common">Crown-of-thorns starfish</name>
    <dbReference type="NCBI Taxonomy" id="133434"/>
    <lineage>
        <taxon>Eukaryota</taxon>
        <taxon>Metazoa</taxon>
        <taxon>Echinodermata</taxon>
        <taxon>Eleutherozoa</taxon>
        <taxon>Asterozoa</taxon>
        <taxon>Asteroidea</taxon>
        <taxon>Valvatacea</taxon>
        <taxon>Valvatida</taxon>
        <taxon>Acanthasteridae</taxon>
        <taxon>Acanthaster</taxon>
    </lineage>
</organism>
<keyword evidence="7 14" id="KW-0156">Chromatin regulator</keyword>
<dbReference type="GO" id="GO:0006325">
    <property type="term" value="P:chromatin organization"/>
    <property type="evidence" value="ECO:0007669"/>
    <property type="project" value="UniProtKB-KW"/>
</dbReference>
<keyword evidence="17" id="KW-1185">Reference proteome</keyword>
<dbReference type="PROSITE" id="PS01359">
    <property type="entry name" value="ZF_PHD_1"/>
    <property type="match status" value="1"/>
</dbReference>
<name>A0A8B7XK12_ACAPL</name>
<dbReference type="GeneID" id="110974089"/>
<dbReference type="OMA" id="YEWFHWK"/>
<feature type="site" description="Histone H3K4me3 binding" evidence="11">
    <location>
        <position position="358"/>
    </location>
</feature>
<comment type="subunit">
    <text evidence="14">Component of an histone acetyltransferase complex. Interacts with H3K4me3 and to a lesser extent with H3K4me2.</text>
</comment>
<dbReference type="SUPFAM" id="SSF57903">
    <property type="entry name" value="FYVE/PHD zinc finger"/>
    <property type="match status" value="1"/>
</dbReference>
<keyword evidence="5 13" id="KW-0863">Zinc-finger</keyword>
<dbReference type="RefSeq" id="XP_022081144.1">
    <property type="nucleotide sequence ID" value="XM_022225452.1"/>
</dbReference>
<evidence type="ECO:0000313" key="17">
    <source>
        <dbReference type="Proteomes" id="UP000694845"/>
    </source>
</evidence>
<dbReference type="CDD" id="cd16858">
    <property type="entry name" value="ING_ING3_Yng2p"/>
    <property type="match status" value="1"/>
</dbReference>
<comment type="subcellular location">
    <subcellularLocation>
        <location evidence="1 14">Nucleus</location>
    </subcellularLocation>
</comment>
<feature type="site" description="Histone H3K4me3 binding" evidence="11">
    <location>
        <position position="354"/>
    </location>
</feature>
<evidence type="ECO:0000256" key="15">
    <source>
        <dbReference type="SAM" id="MobiDB-lite"/>
    </source>
</evidence>
<dbReference type="Gene3D" id="3.30.40.10">
    <property type="entry name" value="Zinc/RING finger domain, C3HC4 (zinc finger)"/>
    <property type="match status" value="1"/>
</dbReference>
<comment type="similarity">
    <text evidence="2 14">Belongs to the ING family.</text>
</comment>
<feature type="site" description="Histone H3K4me3 binding" evidence="11">
    <location>
        <position position="366"/>
    </location>
</feature>
<feature type="binding site" evidence="12">
    <location>
        <position position="357"/>
    </location>
    <ligand>
        <name>Zn(2+)</name>
        <dbReference type="ChEBI" id="CHEBI:29105"/>
        <label>2</label>
    </ligand>
</feature>
<gene>
    <name evidence="18" type="primary">LOC110974089</name>
</gene>
<accession>A0A8B7XK12</accession>
<evidence type="ECO:0000256" key="8">
    <source>
        <dbReference type="ARBA" id="ARBA00023015"/>
    </source>
</evidence>
<evidence type="ECO:0000313" key="18">
    <source>
        <dbReference type="RefSeq" id="XP_022081144.1"/>
    </source>
</evidence>
<reference evidence="18" key="1">
    <citation type="submission" date="2025-08" db="UniProtKB">
        <authorList>
            <consortium name="RefSeq"/>
        </authorList>
    </citation>
    <scope>IDENTIFICATION</scope>
</reference>
<dbReference type="KEGG" id="aplc:110974089"/>
<dbReference type="CTD" id="54556"/>
<dbReference type="InterPro" id="IPR011011">
    <property type="entry name" value="Znf_FYVE_PHD"/>
</dbReference>
<keyword evidence="4 12" id="KW-0479">Metal-binding</keyword>
<dbReference type="InterPro" id="IPR024610">
    <property type="entry name" value="ING_N_histone-binding"/>
</dbReference>
<feature type="region of interest" description="Disordered" evidence="15">
    <location>
        <begin position="133"/>
        <end position="158"/>
    </location>
</feature>
<evidence type="ECO:0000256" key="5">
    <source>
        <dbReference type="ARBA" id="ARBA00022771"/>
    </source>
</evidence>
<evidence type="ECO:0000256" key="3">
    <source>
        <dbReference type="ARBA" id="ARBA00022604"/>
    </source>
</evidence>
<dbReference type="InterPro" id="IPR019787">
    <property type="entry name" value="Znf_PHD-finger"/>
</dbReference>
<comment type="domain">
    <text evidence="14">The PHD-type zinc finger mediates the binding to H3K4me3.</text>
</comment>
<keyword evidence="8" id="KW-0805">Transcription regulation</keyword>
<dbReference type="OrthoDB" id="5411773at2759"/>
<evidence type="ECO:0000256" key="13">
    <source>
        <dbReference type="PROSITE-ProRule" id="PRU00146"/>
    </source>
</evidence>
<feature type="binding site" evidence="12">
    <location>
        <position position="384"/>
    </location>
    <ligand>
        <name>Zn(2+)</name>
        <dbReference type="ChEBI" id="CHEBI:29105"/>
        <label>2</label>
    </ligand>
</feature>
<sequence>MLYLEDYLEMIEQLPMDLRERFTEMREMDLQVQNAMDNLEERQNKFFEAAKKTNSGKPELKNYEAIRKDYYKVLEDCDEKVQLANQVYDLVDRYLRKLDQELNKFKMELEADNAGITEVLERRSLELDIPQKQLQAPTRGEKRKNHMENHTDKKTLSEKKLLSSLPVDVSQEMLSFRTSSLTTKAASSLMEGRESGASQPALSYNLGHVGAGSNAIALAAAQAVSNTLQMQQGRRTASLKASYEALKSGGFSGLGAVGRDISQSASSSTSAATSTTLTSTESSRHRGRRTNSRASTPSVTNVQSQAPTTTSTQPLADLLTDSILDDSNPQTADWTYDPNEPRYCLCNQVSYGEMVGCDNANCPIEWFHYGCVGITNPPKGKWYCPQCTVAMKRREKKDSSNKK</sequence>
<keyword evidence="3" id="KW-0341">Growth regulation</keyword>
<dbReference type="SMART" id="SM01408">
    <property type="entry name" value="ING"/>
    <property type="match status" value="1"/>
</dbReference>
<dbReference type="InterPro" id="IPR001965">
    <property type="entry name" value="Znf_PHD"/>
</dbReference>
<protein>
    <recommendedName>
        <fullName evidence="14">Inhibitor of growth protein</fullName>
    </recommendedName>
</protein>
<dbReference type="Gene3D" id="6.10.140.1740">
    <property type="match status" value="1"/>
</dbReference>
<feature type="binding site" evidence="12">
    <location>
        <position position="371"/>
    </location>
    <ligand>
        <name>Zn(2+)</name>
        <dbReference type="ChEBI" id="CHEBI:29105"/>
        <label>1</label>
    </ligand>
</feature>
<evidence type="ECO:0000256" key="1">
    <source>
        <dbReference type="ARBA" id="ARBA00004123"/>
    </source>
</evidence>
<proteinExistence type="inferred from homology"/>
<dbReference type="GO" id="GO:0005634">
    <property type="term" value="C:nucleus"/>
    <property type="evidence" value="ECO:0007669"/>
    <property type="project" value="UniProtKB-SubCell"/>
</dbReference>
<feature type="site" description="Histone H3K4me3 binding" evidence="11">
    <location>
        <position position="343"/>
    </location>
</feature>
<feature type="domain" description="PHD-type" evidence="16">
    <location>
        <begin position="341"/>
        <end position="390"/>
    </location>
</feature>
<dbReference type="InterPro" id="IPR028651">
    <property type="entry name" value="ING_fam"/>
</dbReference>
<keyword evidence="9" id="KW-0804">Transcription</keyword>
<dbReference type="FunFam" id="3.30.40.10:FF:000103">
    <property type="entry name" value="Inhibitor of growth protein"/>
    <property type="match status" value="1"/>
</dbReference>
<keyword evidence="10 14" id="KW-0539">Nucleus</keyword>
<feature type="region of interest" description="Disordered" evidence="15">
    <location>
        <begin position="263"/>
        <end position="314"/>
    </location>
</feature>
<feature type="binding site" evidence="12">
    <location>
        <position position="387"/>
    </location>
    <ligand>
        <name>Zn(2+)</name>
        <dbReference type="ChEBI" id="CHEBI:29105"/>
        <label>2</label>
    </ligand>
</feature>
<dbReference type="InterPro" id="IPR042020">
    <property type="entry name" value="ING3_PHD"/>
</dbReference>
<dbReference type="Proteomes" id="UP000694845">
    <property type="component" value="Unplaced"/>
</dbReference>
<feature type="binding site" evidence="12">
    <location>
        <position position="346"/>
    </location>
    <ligand>
        <name>Zn(2+)</name>
        <dbReference type="ChEBI" id="CHEBI:29105"/>
        <label>1</label>
    </ligand>
</feature>
<dbReference type="InterPro" id="IPR019786">
    <property type="entry name" value="Zinc_finger_PHD-type_CS"/>
</dbReference>
<feature type="compositionally biased region" description="Low complexity" evidence="15">
    <location>
        <begin position="263"/>
        <end position="281"/>
    </location>
</feature>
<dbReference type="GO" id="GO:0008270">
    <property type="term" value="F:zinc ion binding"/>
    <property type="evidence" value="ECO:0007669"/>
    <property type="project" value="UniProtKB-KW"/>
</dbReference>
<dbReference type="GO" id="GO:0035267">
    <property type="term" value="C:NuA4 histone acetyltransferase complex"/>
    <property type="evidence" value="ECO:0007669"/>
    <property type="project" value="TreeGrafter"/>
</dbReference>
<feature type="compositionally biased region" description="Basic and acidic residues" evidence="15">
    <location>
        <begin position="146"/>
        <end position="158"/>
    </location>
</feature>
<evidence type="ECO:0000256" key="14">
    <source>
        <dbReference type="RuleBase" id="RU361213"/>
    </source>
</evidence>
<dbReference type="PROSITE" id="PS50016">
    <property type="entry name" value="ZF_PHD_2"/>
    <property type="match status" value="1"/>
</dbReference>
<feature type="binding site" evidence="12">
    <location>
        <position position="344"/>
    </location>
    <ligand>
        <name>Zn(2+)</name>
        <dbReference type="ChEBI" id="CHEBI:29105"/>
        <label>1</label>
    </ligand>
</feature>
<evidence type="ECO:0000256" key="9">
    <source>
        <dbReference type="ARBA" id="ARBA00023163"/>
    </source>
</evidence>
<evidence type="ECO:0000256" key="6">
    <source>
        <dbReference type="ARBA" id="ARBA00022833"/>
    </source>
</evidence>
<evidence type="ECO:0000256" key="2">
    <source>
        <dbReference type="ARBA" id="ARBA00010210"/>
    </source>
</evidence>
<evidence type="ECO:0000256" key="4">
    <source>
        <dbReference type="ARBA" id="ARBA00022723"/>
    </source>
</evidence>
<dbReference type="InterPro" id="IPR013083">
    <property type="entry name" value="Znf_RING/FYVE/PHD"/>
</dbReference>
<comment type="function">
    <text evidence="14">Component of an histone acetyltransferase complex.</text>
</comment>
<feature type="compositionally biased region" description="Low complexity" evidence="15">
    <location>
        <begin position="303"/>
        <end position="314"/>
    </location>
</feature>
<dbReference type="AlphaFoldDB" id="A0A8B7XK12"/>
<dbReference type="PANTHER" id="PTHR10333">
    <property type="entry name" value="INHIBITOR OF GROWTH PROTEIN"/>
    <property type="match status" value="1"/>
</dbReference>
<evidence type="ECO:0000256" key="11">
    <source>
        <dbReference type="PIRSR" id="PIRSR628651-50"/>
    </source>
</evidence>
<feature type="binding site" evidence="12">
    <location>
        <position position="368"/>
    </location>
    <ligand>
        <name>Zn(2+)</name>
        <dbReference type="ChEBI" id="CHEBI:29105"/>
        <label>1</label>
    </ligand>
</feature>
<dbReference type="PANTHER" id="PTHR10333:SF103">
    <property type="entry name" value="INHIBITOR OF GROWTH PROTEIN 3"/>
    <property type="match status" value="1"/>
</dbReference>